<protein>
    <submittedName>
        <fullName evidence="3">Uncharacterized protein</fullName>
    </submittedName>
</protein>
<feature type="chain" id="PRO_5043721018" evidence="2">
    <location>
        <begin position="21"/>
        <end position="201"/>
    </location>
</feature>
<feature type="compositionally biased region" description="Low complexity" evidence="1">
    <location>
        <begin position="155"/>
        <end position="174"/>
    </location>
</feature>
<dbReference type="AlphaFoldDB" id="A0AAV9ZVJ0"/>
<name>A0AAV9ZVJ0_9AGAR</name>
<comment type="caution">
    <text evidence="3">The sequence shown here is derived from an EMBL/GenBank/DDBJ whole genome shotgun (WGS) entry which is preliminary data.</text>
</comment>
<feature type="region of interest" description="Disordered" evidence="1">
    <location>
        <begin position="75"/>
        <end position="179"/>
    </location>
</feature>
<sequence length="201" mass="19329">MRSSYTLSTVVLSLLLAVSAAPAKRAEIQCPPQDKNGVAFTSSSPAAHDPQFITCVYQGGAGFCTYFPADGSFSSGSSQCPKGIAQDPSVTTDAPSTAGGDATPTSAAPPSSSSASDAAPPPPPPVSSDSAPVPPTSASGSGAGSAPSPPPISPPSQSQSQSQSGSAPAPSQSQTGGAVASIRGVGVSVVLGVAAAGMMLL</sequence>
<feature type="signal peptide" evidence="2">
    <location>
        <begin position="1"/>
        <end position="20"/>
    </location>
</feature>
<feature type="compositionally biased region" description="Low complexity" evidence="1">
    <location>
        <begin position="127"/>
        <end position="146"/>
    </location>
</feature>
<evidence type="ECO:0000256" key="2">
    <source>
        <dbReference type="SAM" id="SignalP"/>
    </source>
</evidence>
<evidence type="ECO:0000313" key="4">
    <source>
        <dbReference type="Proteomes" id="UP001362999"/>
    </source>
</evidence>
<reference evidence="3 4" key="1">
    <citation type="journal article" date="2024" name="J Genomics">
        <title>Draft genome sequencing and assembly of Favolaschia claudopus CIRM-BRFM 2984 isolated from oak limbs.</title>
        <authorList>
            <person name="Navarro D."/>
            <person name="Drula E."/>
            <person name="Chaduli D."/>
            <person name="Cazenave R."/>
            <person name="Ahrendt S."/>
            <person name="Wang J."/>
            <person name="Lipzen A."/>
            <person name="Daum C."/>
            <person name="Barry K."/>
            <person name="Grigoriev I.V."/>
            <person name="Favel A."/>
            <person name="Rosso M.N."/>
            <person name="Martin F."/>
        </authorList>
    </citation>
    <scope>NUCLEOTIDE SEQUENCE [LARGE SCALE GENOMIC DNA]</scope>
    <source>
        <strain evidence="3 4">CIRM-BRFM 2984</strain>
    </source>
</reference>
<gene>
    <name evidence="3" type="ORF">R3P38DRAFT_2801316</name>
</gene>
<proteinExistence type="predicted"/>
<organism evidence="3 4">
    <name type="scientific">Favolaschia claudopus</name>
    <dbReference type="NCBI Taxonomy" id="2862362"/>
    <lineage>
        <taxon>Eukaryota</taxon>
        <taxon>Fungi</taxon>
        <taxon>Dikarya</taxon>
        <taxon>Basidiomycota</taxon>
        <taxon>Agaricomycotina</taxon>
        <taxon>Agaricomycetes</taxon>
        <taxon>Agaricomycetidae</taxon>
        <taxon>Agaricales</taxon>
        <taxon>Marasmiineae</taxon>
        <taxon>Mycenaceae</taxon>
        <taxon>Favolaschia</taxon>
    </lineage>
</organism>
<dbReference type="Proteomes" id="UP001362999">
    <property type="component" value="Unassembled WGS sequence"/>
</dbReference>
<evidence type="ECO:0000313" key="3">
    <source>
        <dbReference type="EMBL" id="KAK6992969.1"/>
    </source>
</evidence>
<keyword evidence="4" id="KW-1185">Reference proteome</keyword>
<keyword evidence="2" id="KW-0732">Signal</keyword>
<accession>A0AAV9ZVJ0</accession>
<dbReference type="EMBL" id="JAWWNJ010000105">
    <property type="protein sequence ID" value="KAK6992969.1"/>
    <property type="molecule type" value="Genomic_DNA"/>
</dbReference>
<evidence type="ECO:0000256" key="1">
    <source>
        <dbReference type="SAM" id="MobiDB-lite"/>
    </source>
</evidence>
<feature type="compositionally biased region" description="Low complexity" evidence="1">
    <location>
        <begin position="96"/>
        <end position="118"/>
    </location>
</feature>